<evidence type="ECO:0000256" key="1">
    <source>
        <dbReference type="SAM" id="MobiDB-lite"/>
    </source>
</evidence>
<name>A0A2M6XDE6_9BACT</name>
<dbReference type="InterPro" id="IPR045155">
    <property type="entry name" value="Beta-lactam_cat"/>
</dbReference>
<keyword evidence="2" id="KW-0472">Membrane</keyword>
<proteinExistence type="predicted"/>
<keyword evidence="2" id="KW-1133">Transmembrane helix</keyword>
<dbReference type="Pfam" id="PF13354">
    <property type="entry name" value="Beta-lactamase2"/>
    <property type="match status" value="1"/>
</dbReference>
<dbReference type="Gene3D" id="3.40.710.10">
    <property type="entry name" value="DD-peptidase/beta-lactamase superfamily"/>
    <property type="match status" value="1"/>
</dbReference>
<evidence type="ECO:0000259" key="3">
    <source>
        <dbReference type="Pfam" id="PF13354"/>
    </source>
</evidence>
<dbReference type="GO" id="GO:0008800">
    <property type="term" value="F:beta-lactamase activity"/>
    <property type="evidence" value="ECO:0007669"/>
    <property type="project" value="InterPro"/>
</dbReference>
<feature type="region of interest" description="Disordered" evidence="1">
    <location>
        <begin position="1"/>
        <end position="20"/>
    </location>
</feature>
<gene>
    <name evidence="4" type="ORF">COT44_01825</name>
</gene>
<evidence type="ECO:0000313" key="5">
    <source>
        <dbReference type="Proteomes" id="UP000228996"/>
    </source>
</evidence>
<keyword evidence="2" id="KW-0812">Transmembrane</keyword>
<protein>
    <recommendedName>
        <fullName evidence="3">Beta-lactamase class A catalytic domain-containing protein</fullName>
    </recommendedName>
</protein>
<feature type="transmembrane region" description="Helical" evidence="2">
    <location>
        <begin position="26"/>
        <end position="44"/>
    </location>
</feature>
<dbReference type="EMBL" id="PEYO01000010">
    <property type="protein sequence ID" value="PIU03688.1"/>
    <property type="molecule type" value="Genomic_DNA"/>
</dbReference>
<sequence length="318" mass="35319">MDNFLPRELPKRSDNKLNKNKNRKSAPFILGLTILLSLGLWFLGNHPSDQIPPPSFFNQATPTISPTPTPFDQTKEIIKQVNNLTANLTGDYGLYVFNLTTKISFGISENQVFKAASLMKLPLILTLYKNVEAGKIDLQTKYTLKAADKRPGAGSMYYKPAGTVYTYQKMVELMGQQSDNTAFNVFRNLLGDEQIQKTIDDLGMTKTNFTDFETAPAEIGLFFRKFYSGSILTRAHRDEILGYITKIFDESRIPAGIPAGVRVTHKVGTDTGVASDGGIVFGTKPYIIVIMSDKNLKVEADAVLPKISSAVWEFETKP</sequence>
<dbReference type="SUPFAM" id="SSF56601">
    <property type="entry name" value="beta-lactamase/transpeptidase-like"/>
    <property type="match status" value="1"/>
</dbReference>
<feature type="compositionally biased region" description="Basic and acidic residues" evidence="1">
    <location>
        <begin position="8"/>
        <end position="17"/>
    </location>
</feature>
<organism evidence="4 5">
    <name type="scientific">Candidatus Shapirobacteria bacterium CG08_land_8_20_14_0_20_39_18</name>
    <dbReference type="NCBI Taxonomy" id="1974883"/>
    <lineage>
        <taxon>Bacteria</taxon>
        <taxon>Candidatus Shapironibacteriota</taxon>
    </lineage>
</organism>
<dbReference type="AlphaFoldDB" id="A0A2M6XDE6"/>
<dbReference type="InterPro" id="IPR012338">
    <property type="entry name" value="Beta-lactam/transpept-like"/>
</dbReference>
<dbReference type="GO" id="GO:0046677">
    <property type="term" value="P:response to antibiotic"/>
    <property type="evidence" value="ECO:0007669"/>
    <property type="project" value="InterPro"/>
</dbReference>
<evidence type="ECO:0000256" key="2">
    <source>
        <dbReference type="SAM" id="Phobius"/>
    </source>
</evidence>
<dbReference type="PANTHER" id="PTHR35333:SF3">
    <property type="entry name" value="BETA-LACTAMASE-TYPE TRANSPEPTIDASE FOLD CONTAINING PROTEIN"/>
    <property type="match status" value="1"/>
</dbReference>
<comment type="caution">
    <text evidence="4">The sequence shown here is derived from an EMBL/GenBank/DDBJ whole genome shotgun (WGS) entry which is preliminary data.</text>
</comment>
<dbReference type="PANTHER" id="PTHR35333">
    <property type="entry name" value="BETA-LACTAMASE"/>
    <property type="match status" value="1"/>
</dbReference>
<evidence type="ECO:0000313" key="4">
    <source>
        <dbReference type="EMBL" id="PIU03688.1"/>
    </source>
</evidence>
<dbReference type="GO" id="GO:0030655">
    <property type="term" value="P:beta-lactam antibiotic catabolic process"/>
    <property type="evidence" value="ECO:0007669"/>
    <property type="project" value="InterPro"/>
</dbReference>
<dbReference type="InterPro" id="IPR000871">
    <property type="entry name" value="Beta-lactam_class-A"/>
</dbReference>
<reference evidence="5" key="1">
    <citation type="submission" date="2017-09" db="EMBL/GenBank/DDBJ databases">
        <title>Depth-based differentiation of microbial function through sediment-hosted aquifers and enrichment of novel symbionts in the deep terrestrial subsurface.</title>
        <authorList>
            <person name="Probst A.J."/>
            <person name="Ladd B."/>
            <person name="Jarett J.K."/>
            <person name="Geller-Mcgrath D.E."/>
            <person name="Sieber C.M.K."/>
            <person name="Emerson J.B."/>
            <person name="Anantharaman K."/>
            <person name="Thomas B.C."/>
            <person name="Malmstrom R."/>
            <person name="Stieglmeier M."/>
            <person name="Klingl A."/>
            <person name="Woyke T."/>
            <person name="Ryan C.M."/>
            <person name="Banfield J.F."/>
        </authorList>
    </citation>
    <scope>NUCLEOTIDE SEQUENCE [LARGE SCALE GENOMIC DNA]</scope>
</reference>
<feature type="domain" description="Beta-lactamase class A catalytic" evidence="3">
    <location>
        <begin position="93"/>
        <end position="291"/>
    </location>
</feature>
<accession>A0A2M6XDE6</accession>
<dbReference type="Proteomes" id="UP000228996">
    <property type="component" value="Unassembled WGS sequence"/>
</dbReference>